<evidence type="ECO:0000256" key="4">
    <source>
        <dbReference type="ARBA" id="ARBA00022801"/>
    </source>
</evidence>
<evidence type="ECO:0000259" key="8">
    <source>
        <dbReference type="PROSITE" id="PS51722"/>
    </source>
</evidence>
<dbReference type="InterPro" id="IPR050543">
    <property type="entry name" value="eIF2G"/>
</dbReference>
<dbReference type="OrthoDB" id="7798at2157"/>
<dbReference type="InterPro" id="IPR027417">
    <property type="entry name" value="P-loop_NTPase"/>
</dbReference>
<dbReference type="GO" id="GO:0003743">
    <property type="term" value="F:translation initiation factor activity"/>
    <property type="evidence" value="ECO:0007669"/>
    <property type="project" value="UniProtKB-KW"/>
</dbReference>
<keyword evidence="5" id="KW-0648">Protein biosynthesis</keyword>
<sequence>MSRYIYPDAIIATAGHVDHGKTTLVHALSGVWVARYSEEIKRAMTVKLGYITIGLYECQSMEGEFRIISDGLLKDGKCPNGDEPVLKRKVSILDVPGHEVLISTMISGISYIDAAMLVVDASMPVPQPQTEEHFTALTIMGLNKLIVAQNKLDLVSKEQALDNYKQIKRFLGNTWAKNSPIIPVSSLHRINIEAISSLIDQLVPPREVSSGDFRMLVLRSFNVNKPGTTPDKLIGGVLGGTVTKGSAKVGDEIEIRPGLKLGNKYEPIITKIVSIAIGNEYIEEARPGGLVGIGTELDPALTKADSLVGSVVGKPGTLPPVWSEMTLEFSRIEMPSNSSLKDVTFKPKDIVMIHVGSAAVMGIVKGFHGGKLDVTLRKAVSTEQSSKVVITKQVNNRWRIVGYGILKDGNVVLE</sequence>
<dbReference type="Proteomes" id="UP000657075">
    <property type="component" value="Unassembled WGS sequence"/>
</dbReference>
<dbReference type="InterPro" id="IPR015256">
    <property type="entry name" value="eIF2g_C"/>
</dbReference>
<dbReference type="PROSITE" id="PS51722">
    <property type="entry name" value="G_TR_2"/>
    <property type="match status" value="1"/>
</dbReference>
<evidence type="ECO:0000313" key="10">
    <source>
        <dbReference type="EMBL" id="GGI74535.1"/>
    </source>
</evidence>
<keyword evidence="3" id="KW-0547">Nucleotide-binding</keyword>
<dbReference type="CDD" id="cd03688">
    <property type="entry name" value="eIF2_gamma_II"/>
    <property type="match status" value="1"/>
</dbReference>
<keyword evidence="4" id="KW-0378">Hydrolase</keyword>
<dbReference type="PANTHER" id="PTHR42854:SF3">
    <property type="entry name" value="EUKARYOTIC TRANSLATION INITIATION FACTOR 2 SUBUNIT 3-RELATED"/>
    <property type="match status" value="1"/>
</dbReference>
<dbReference type="PRINTS" id="PR00315">
    <property type="entry name" value="ELONGATNFCT"/>
</dbReference>
<gene>
    <name evidence="10" type="ORF">GCM10007112_09100</name>
    <name evidence="9" type="ORF">Vsou_13930</name>
</gene>
<reference evidence="9" key="4">
    <citation type="journal article" date="2023" name="Microbiol. Resour. Announc.">
        <title>Complete Genome Sequence of Vulcanisaeta souniana Strain IC-059, a Hyperthermophilic Archaeon Isolated from Hot Spring Water in Japan.</title>
        <authorList>
            <person name="Kato S."/>
            <person name="Itoh T."/>
            <person name="Wu L."/>
            <person name="Ma J."/>
            <person name="Ohkuma M."/>
        </authorList>
    </citation>
    <scope>NUCLEOTIDE SEQUENCE</scope>
    <source>
        <strain evidence="9">JCM 11219</strain>
    </source>
</reference>
<proteinExistence type="predicted"/>
<evidence type="ECO:0000313" key="12">
    <source>
        <dbReference type="Proteomes" id="UP001060771"/>
    </source>
</evidence>
<dbReference type="EC" id="3.6.5.3" evidence="1"/>
<dbReference type="GO" id="GO:0005829">
    <property type="term" value="C:cytosol"/>
    <property type="evidence" value="ECO:0007669"/>
    <property type="project" value="TreeGrafter"/>
</dbReference>
<dbReference type="Pfam" id="PF00009">
    <property type="entry name" value="GTP_EFTU"/>
    <property type="match status" value="1"/>
</dbReference>
<evidence type="ECO:0000256" key="1">
    <source>
        <dbReference type="ARBA" id="ARBA00011986"/>
    </source>
</evidence>
<dbReference type="InterPro" id="IPR044127">
    <property type="entry name" value="eIF2g_dom_2"/>
</dbReference>
<evidence type="ECO:0000256" key="5">
    <source>
        <dbReference type="ARBA" id="ARBA00022917"/>
    </source>
</evidence>
<dbReference type="SUPFAM" id="SSF50447">
    <property type="entry name" value="Translation proteins"/>
    <property type="match status" value="1"/>
</dbReference>
<accession>A0A830EEB5</accession>
<reference evidence="10" key="2">
    <citation type="submission" date="2020-09" db="EMBL/GenBank/DDBJ databases">
        <authorList>
            <person name="Sun Q."/>
            <person name="Ohkuma M."/>
        </authorList>
    </citation>
    <scope>NUCLEOTIDE SEQUENCE</scope>
    <source>
        <strain evidence="10">JCM 11219</strain>
    </source>
</reference>
<keyword evidence="6" id="KW-0342">GTP-binding</keyword>
<evidence type="ECO:0000256" key="6">
    <source>
        <dbReference type="ARBA" id="ARBA00023134"/>
    </source>
</evidence>
<dbReference type="EMBL" id="AP026830">
    <property type="protein sequence ID" value="BDR92300.1"/>
    <property type="molecule type" value="Genomic_DNA"/>
</dbReference>
<dbReference type="GO" id="GO:0000049">
    <property type="term" value="F:tRNA binding"/>
    <property type="evidence" value="ECO:0007669"/>
    <property type="project" value="InterPro"/>
</dbReference>
<reference evidence="12" key="3">
    <citation type="submission" date="2022-09" db="EMBL/GenBank/DDBJ databases">
        <title>Complete genome sequence of Vulcanisaeta souniana.</title>
        <authorList>
            <person name="Kato S."/>
            <person name="Itoh T."/>
            <person name="Ohkuma M."/>
        </authorList>
    </citation>
    <scope>NUCLEOTIDE SEQUENCE [LARGE SCALE GENOMIC DNA]</scope>
    <source>
        <strain evidence="12">JCM 11219</strain>
    </source>
</reference>
<keyword evidence="12" id="KW-1185">Reference proteome</keyword>
<dbReference type="SUPFAM" id="SSF50465">
    <property type="entry name" value="EF-Tu/eEF-1alpha/eIF2-gamma C-terminal domain"/>
    <property type="match status" value="1"/>
</dbReference>
<dbReference type="InterPro" id="IPR000795">
    <property type="entry name" value="T_Tr_GTP-bd_dom"/>
</dbReference>
<dbReference type="EMBL" id="BMNM01000003">
    <property type="protein sequence ID" value="GGI74535.1"/>
    <property type="molecule type" value="Genomic_DNA"/>
</dbReference>
<evidence type="ECO:0000313" key="9">
    <source>
        <dbReference type="EMBL" id="BDR92300.1"/>
    </source>
</evidence>
<dbReference type="NCBIfam" id="NF003077">
    <property type="entry name" value="PRK04000.1"/>
    <property type="match status" value="1"/>
</dbReference>
<evidence type="ECO:0000256" key="7">
    <source>
        <dbReference type="ARBA" id="ARBA00048107"/>
    </source>
</evidence>
<dbReference type="Proteomes" id="UP001060771">
    <property type="component" value="Chromosome"/>
</dbReference>
<evidence type="ECO:0000313" key="11">
    <source>
        <dbReference type="Proteomes" id="UP000657075"/>
    </source>
</evidence>
<dbReference type="InterPro" id="IPR009000">
    <property type="entry name" value="Transl_B-barrel_sf"/>
</dbReference>
<dbReference type="GO" id="GO:0003924">
    <property type="term" value="F:GTPase activity"/>
    <property type="evidence" value="ECO:0007669"/>
    <property type="project" value="InterPro"/>
</dbReference>
<dbReference type="SUPFAM" id="SSF52540">
    <property type="entry name" value="P-loop containing nucleoside triphosphate hydrolases"/>
    <property type="match status" value="1"/>
</dbReference>
<keyword evidence="2 10" id="KW-0396">Initiation factor</keyword>
<dbReference type="InterPro" id="IPR009001">
    <property type="entry name" value="Transl_elong_EF1A/Init_IF2_C"/>
</dbReference>
<dbReference type="GO" id="GO:0005525">
    <property type="term" value="F:GTP binding"/>
    <property type="evidence" value="ECO:0007669"/>
    <property type="project" value="UniProtKB-KW"/>
</dbReference>
<dbReference type="RefSeq" id="WP_188602880.1">
    <property type="nucleotide sequence ID" value="NZ_AP026830.1"/>
</dbReference>
<organism evidence="10 11">
    <name type="scientific">Vulcanisaeta souniana JCM 11219</name>
    <dbReference type="NCBI Taxonomy" id="1293586"/>
    <lineage>
        <taxon>Archaea</taxon>
        <taxon>Thermoproteota</taxon>
        <taxon>Thermoprotei</taxon>
        <taxon>Thermoproteales</taxon>
        <taxon>Thermoproteaceae</taxon>
        <taxon>Vulcanisaeta</taxon>
    </lineage>
</organism>
<dbReference type="AlphaFoldDB" id="A0A830EEB5"/>
<dbReference type="GeneID" id="76206940"/>
<dbReference type="GO" id="GO:0001731">
    <property type="term" value="P:formation of translation preinitiation complex"/>
    <property type="evidence" value="ECO:0007669"/>
    <property type="project" value="TreeGrafter"/>
</dbReference>
<reference evidence="10" key="1">
    <citation type="journal article" date="2014" name="Int. J. Syst. Evol. Microbiol.">
        <title>Complete genome sequence of Corynebacterium casei LMG S-19264T (=DSM 44701T), isolated from a smear-ripened cheese.</title>
        <authorList>
            <consortium name="US DOE Joint Genome Institute (JGI-PGF)"/>
            <person name="Walter F."/>
            <person name="Albersmeier A."/>
            <person name="Kalinowski J."/>
            <person name="Ruckert C."/>
        </authorList>
    </citation>
    <scope>NUCLEOTIDE SEQUENCE</scope>
    <source>
        <strain evidence="10">JCM 11219</strain>
    </source>
</reference>
<dbReference type="Gene3D" id="2.40.30.10">
    <property type="entry name" value="Translation factors"/>
    <property type="match status" value="2"/>
</dbReference>
<evidence type="ECO:0000256" key="3">
    <source>
        <dbReference type="ARBA" id="ARBA00022741"/>
    </source>
</evidence>
<evidence type="ECO:0000256" key="2">
    <source>
        <dbReference type="ARBA" id="ARBA00022540"/>
    </source>
</evidence>
<protein>
    <recommendedName>
        <fullName evidence="1">protein-synthesizing GTPase</fullName>
        <ecNumber evidence="1">3.6.5.3</ecNumber>
    </recommendedName>
</protein>
<comment type="catalytic activity">
    <reaction evidence="7">
        <text>GTP + H2O = GDP + phosphate + H(+)</text>
        <dbReference type="Rhea" id="RHEA:19669"/>
        <dbReference type="ChEBI" id="CHEBI:15377"/>
        <dbReference type="ChEBI" id="CHEBI:15378"/>
        <dbReference type="ChEBI" id="CHEBI:37565"/>
        <dbReference type="ChEBI" id="CHEBI:43474"/>
        <dbReference type="ChEBI" id="CHEBI:58189"/>
        <dbReference type="EC" id="3.6.5.3"/>
    </reaction>
</comment>
<dbReference type="Gene3D" id="3.40.50.300">
    <property type="entry name" value="P-loop containing nucleotide triphosphate hydrolases"/>
    <property type="match status" value="1"/>
</dbReference>
<name>A0A830EEB5_9CREN</name>
<feature type="domain" description="Tr-type G" evidence="8">
    <location>
        <begin position="6"/>
        <end position="209"/>
    </location>
</feature>
<dbReference type="Pfam" id="PF09173">
    <property type="entry name" value="eIF2_C"/>
    <property type="match status" value="1"/>
</dbReference>
<dbReference type="FunFam" id="2.40.30.10:FF:000009">
    <property type="entry name" value="Eukaryotic translation initiation factor 2 subunit gamma"/>
    <property type="match status" value="1"/>
</dbReference>
<dbReference type="PANTHER" id="PTHR42854">
    <property type="entry name" value="EUKARYOTIC TRANSLATION INITIATION FACTOR 2 SUBUNIT 3 FAMILY MEMBER"/>
    <property type="match status" value="1"/>
</dbReference>